<dbReference type="Pfam" id="PF09852">
    <property type="entry name" value="DUF2079"/>
    <property type="match status" value="1"/>
</dbReference>
<keyword evidence="1" id="KW-1133">Transmembrane helix</keyword>
<comment type="caution">
    <text evidence="2">The sequence shown here is derived from an EMBL/GenBank/DDBJ whole genome shotgun (WGS) entry which is preliminary data.</text>
</comment>
<feature type="transmembrane region" description="Helical" evidence="1">
    <location>
        <begin position="282"/>
        <end position="302"/>
    </location>
</feature>
<accession>A0ABS5KWB2</accession>
<reference evidence="2 3" key="1">
    <citation type="submission" date="2020-02" db="EMBL/GenBank/DDBJ databases">
        <title>Acidophilic actinobacteria isolated from forest soil.</title>
        <authorList>
            <person name="Golinska P."/>
        </authorList>
    </citation>
    <scope>NUCLEOTIDE SEQUENCE [LARGE SCALE GENOMIC DNA]</scope>
    <source>
        <strain evidence="2 3">NL8</strain>
    </source>
</reference>
<gene>
    <name evidence="2" type="ORF">KGQ19_25865</name>
</gene>
<name>A0ABS5KWB2_9ACTN</name>
<organism evidence="2 3">
    <name type="scientific">Catenulispora pinistramenti</name>
    <dbReference type="NCBI Taxonomy" id="2705254"/>
    <lineage>
        <taxon>Bacteria</taxon>
        <taxon>Bacillati</taxon>
        <taxon>Actinomycetota</taxon>
        <taxon>Actinomycetes</taxon>
        <taxon>Catenulisporales</taxon>
        <taxon>Catenulisporaceae</taxon>
        <taxon>Catenulispora</taxon>
    </lineage>
</organism>
<dbReference type="InterPro" id="IPR018650">
    <property type="entry name" value="STSV1_Orf64"/>
</dbReference>
<evidence type="ECO:0000313" key="2">
    <source>
        <dbReference type="EMBL" id="MBS2550300.1"/>
    </source>
</evidence>
<dbReference type="Proteomes" id="UP000730482">
    <property type="component" value="Unassembled WGS sequence"/>
</dbReference>
<feature type="transmembrane region" description="Helical" evidence="1">
    <location>
        <begin position="116"/>
        <end position="133"/>
    </location>
</feature>
<sequence length="476" mass="51689">MPTVLDAGVAITGVGVEQDTSSSTRTSAALALVTTVGYAVFSLRRHALFRSNAYDLGIFGQSVRSYAAGHLPVSTIRSDSAPSGPWGHGFPLLGDHFSPIVAVLGPLYRLWPHIELLLIAQSALVGFSVFVVARRAAPHWWIPVAYAMSWGLQQLVNFDFHEAAFAVPLIALALDAYLAGRWAACAWWASGLLLVKEDMGLTIAVLGLLIWRHDRRVGRVLCVVGPVATALLVLVVVPHFNPQHVYPYLQSSGRQSSGASALSKPWLIPVHLVWPLVKLKTLAMLLVPTAFLALRSPLILLAVPDLLLRFTSGDHMYWDTDYHYSAILMPIVFFALIDALQRGPVPFRWLARRLPAAVMAAAVALIALSPLRTAFSPAFWHDGPRTASARQAVALVPEGARVAASSPLAPHLTDTARVYLATDTVFAHAEFDWLVLDTGADDWLSHSARILDQARSAGFQQVYSRAGYVVERRGGG</sequence>
<evidence type="ECO:0000256" key="1">
    <source>
        <dbReference type="SAM" id="Phobius"/>
    </source>
</evidence>
<keyword evidence="1" id="KW-0472">Membrane</keyword>
<feature type="transmembrane region" description="Helical" evidence="1">
    <location>
        <begin position="322"/>
        <end position="341"/>
    </location>
</feature>
<proteinExistence type="predicted"/>
<feature type="transmembrane region" description="Helical" evidence="1">
    <location>
        <begin position="217"/>
        <end position="237"/>
    </location>
</feature>
<protein>
    <submittedName>
        <fullName evidence="2">DUF2079 domain-containing protein</fullName>
    </submittedName>
</protein>
<evidence type="ECO:0000313" key="3">
    <source>
        <dbReference type="Proteomes" id="UP000730482"/>
    </source>
</evidence>
<feature type="transmembrane region" description="Helical" evidence="1">
    <location>
        <begin position="353"/>
        <end position="371"/>
    </location>
</feature>
<keyword evidence="1" id="KW-0812">Transmembrane</keyword>
<keyword evidence="3" id="KW-1185">Reference proteome</keyword>
<dbReference type="EMBL" id="JAAFYZ010000098">
    <property type="protein sequence ID" value="MBS2550300.1"/>
    <property type="molecule type" value="Genomic_DNA"/>
</dbReference>